<evidence type="ECO:0000256" key="2">
    <source>
        <dbReference type="ARBA" id="ARBA00012552"/>
    </source>
</evidence>
<evidence type="ECO:0000313" key="12">
    <source>
        <dbReference type="RefSeq" id="XP_033797312.1"/>
    </source>
</evidence>
<dbReference type="GO" id="GO:0005524">
    <property type="term" value="F:ATP binding"/>
    <property type="evidence" value="ECO:0007669"/>
    <property type="project" value="UniProtKB-KW"/>
</dbReference>
<accession>A0A6P8QDY7</accession>
<dbReference type="PROSITE" id="PS51194">
    <property type="entry name" value="HELICASE_CTER"/>
    <property type="match status" value="1"/>
</dbReference>
<evidence type="ECO:0000259" key="10">
    <source>
        <dbReference type="PROSITE" id="PS51195"/>
    </source>
</evidence>
<keyword evidence="5 12" id="KW-0347">Helicase</keyword>
<dbReference type="PANTHER" id="PTHR47960">
    <property type="entry name" value="DEAD-BOX ATP-DEPENDENT RNA HELICASE 50"/>
    <property type="match status" value="1"/>
</dbReference>
<evidence type="ECO:0000256" key="4">
    <source>
        <dbReference type="ARBA" id="ARBA00022801"/>
    </source>
</evidence>
<comment type="subcellular location">
    <subcellularLocation>
        <location evidence="1">Cytoplasm</location>
    </subcellularLocation>
</comment>
<dbReference type="AlphaFoldDB" id="A0A6P8QDY7"/>
<dbReference type="EC" id="3.6.4.13" evidence="2"/>
<dbReference type="InterPro" id="IPR014014">
    <property type="entry name" value="RNA_helicase_DEAD_Q_motif"/>
</dbReference>
<dbReference type="InterPro" id="IPR027417">
    <property type="entry name" value="P-loop_NTPase"/>
</dbReference>
<feature type="domain" description="Helicase ATP-binding" evidence="8">
    <location>
        <begin position="183"/>
        <end position="330"/>
    </location>
</feature>
<sequence length="560" mass="62034">MLAFSAAVRDRAVLLRCALTPVSKQLPGLRWRSSSAGRSQSLPVIRIPRLLQLRAEQAGARGRKKLERVSVPRAGKLLIVCKRPEFNQHCRHTVAKVQQPALASQGWKHRQSFGDHFLINNTWERAPFLPEPAEQAPDQEQTTDQERQQESVTFQELGLLPELVEALKTTGITHPTTVQQQIIPYLLRGKNVLGVAETGSGKTLSYLLPLLQRLMIERKRVDEGTGPRGLVLVPSRELSDQVKTVAEGLGHHLGLSATVVGGGRGMYKAEKVFKGCRDILVATPGVLWKGLRRNMIHLGSLRYFVVDEADTLFDETFIELVEDILLEATIASSSSDHNDFDIQAQLAVIGATFPKGVGDLLSKVTDLSSITTVKSKRLHFLMPHIKQKFLKVKGANKLAELLQIIKEQATEKQASGILVFCNSSSTVNWLGYILDDHNIKHLRLQGQMPAAVRAGIFNTFQKGLVDVLVCTDIASRGLDSRRVKVVVNYDFPPTLQDYIHRAGRVGRVGSKAHCSVISFVTHLWDVELVQKIEVAARKRTSLPGMETSIKPPVSKTDSKL</sequence>
<dbReference type="CDD" id="cd18787">
    <property type="entry name" value="SF2_C_DEAD"/>
    <property type="match status" value="1"/>
</dbReference>
<dbReference type="GO" id="GO:0005737">
    <property type="term" value="C:cytoplasm"/>
    <property type="evidence" value="ECO:0007669"/>
    <property type="project" value="UniProtKB-SubCell"/>
</dbReference>
<protein>
    <recommendedName>
        <fullName evidence="2">RNA helicase</fullName>
        <ecNumber evidence="2">3.6.4.13</ecNumber>
    </recommendedName>
</protein>
<dbReference type="InterPro" id="IPR014001">
    <property type="entry name" value="Helicase_ATP-bd"/>
</dbReference>
<dbReference type="KEGG" id="gsh:117359153"/>
<feature type="short sequence motif" description="Q motif" evidence="7">
    <location>
        <begin position="152"/>
        <end position="180"/>
    </location>
</feature>
<dbReference type="InParanoid" id="A0A6P8QDY7"/>
<evidence type="ECO:0000259" key="9">
    <source>
        <dbReference type="PROSITE" id="PS51194"/>
    </source>
</evidence>
<dbReference type="RefSeq" id="XP_033797312.1">
    <property type="nucleotide sequence ID" value="XM_033941421.1"/>
</dbReference>
<evidence type="ECO:0000256" key="7">
    <source>
        <dbReference type="PROSITE-ProRule" id="PRU00552"/>
    </source>
</evidence>
<evidence type="ECO:0000313" key="11">
    <source>
        <dbReference type="Proteomes" id="UP000515159"/>
    </source>
</evidence>
<dbReference type="GO" id="GO:0016787">
    <property type="term" value="F:hydrolase activity"/>
    <property type="evidence" value="ECO:0007669"/>
    <property type="project" value="UniProtKB-KW"/>
</dbReference>
<dbReference type="GeneID" id="117359153"/>
<keyword evidence="6" id="KW-0067">ATP-binding</keyword>
<dbReference type="InterPro" id="IPR001650">
    <property type="entry name" value="Helicase_C-like"/>
</dbReference>
<dbReference type="PROSITE" id="PS51192">
    <property type="entry name" value="HELICASE_ATP_BIND_1"/>
    <property type="match status" value="1"/>
</dbReference>
<proteinExistence type="predicted"/>
<dbReference type="Pfam" id="PF00271">
    <property type="entry name" value="Helicase_C"/>
    <property type="match status" value="1"/>
</dbReference>
<keyword evidence="11" id="KW-1185">Reference proteome</keyword>
<organism evidence="11 12">
    <name type="scientific">Geotrypetes seraphini</name>
    <name type="common">Gaboon caecilian</name>
    <name type="synonym">Caecilia seraphini</name>
    <dbReference type="NCBI Taxonomy" id="260995"/>
    <lineage>
        <taxon>Eukaryota</taxon>
        <taxon>Metazoa</taxon>
        <taxon>Chordata</taxon>
        <taxon>Craniata</taxon>
        <taxon>Vertebrata</taxon>
        <taxon>Euteleostomi</taxon>
        <taxon>Amphibia</taxon>
        <taxon>Gymnophiona</taxon>
        <taxon>Geotrypetes</taxon>
    </lineage>
</organism>
<feature type="domain" description="Helicase C-terminal" evidence="9">
    <location>
        <begin position="397"/>
        <end position="553"/>
    </location>
</feature>
<dbReference type="OrthoDB" id="10256233at2759"/>
<dbReference type="GO" id="GO:0003724">
    <property type="term" value="F:RNA helicase activity"/>
    <property type="evidence" value="ECO:0007669"/>
    <property type="project" value="UniProtKB-EC"/>
</dbReference>
<dbReference type="Gene3D" id="3.40.50.300">
    <property type="entry name" value="P-loop containing nucleotide triphosphate hydrolases"/>
    <property type="match status" value="2"/>
</dbReference>
<dbReference type="CTD" id="55794"/>
<gene>
    <name evidence="12" type="primary">DDX28</name>
</gene>
<dbReference type="InterPro" id="IPR011545">
    <property type="entry name" value="DEAD/DEAH_box_helicase_dom"/>
</dbReference>
<feature type="domain" description="DEAD-box RNA helicase Q" evidence="10">
    <location>
        <begin position="152"/>
        <end position="180"/>
    </location>
</feature>
<dbReference type="Pfam" id="PF00270">
    <property type="entry name" value="DEAD"/>
    <property type="match status" value="1"/>
</dbReference>
<dbReference type="GO" id="GO:0003676">
    <property type="term" value="F:nucleic acid binding"/>
    <property type="evidence" value="ECO:0007669"/>
    <property type="project" value="InterPro"/>
</dbReference>
<dbReference type="SMART" id="SM00487">
    <property type="entry name" value="DEXDc"/>
    <property type="match status" value="1"/>
</dbReference>
<dbReference type="SUPFAM" id="SSF52540">
    <property type="entry name" value="P-loop containing nucleoside triphosphate hydrolases"/>
    <property type="match status" value="1"/>
</dbReference>
<reference evidence="12" key="1">
    <citation type="submission" date="2025-08" db="UniProtKB">
        <authorList>
            <consortium name="RefSeq"/>
        </authorList>
    </citation>
    <scope>IDENTIFICATION</scope>
</reference>
<evidence type="ECO:0000256" key="3">
    <source>
        <dbReference type="ARBA" id="ARBA00022741"/>
    </source>
</evidence>
<evidence type="ECO:0000256" key="5">
    <source>
        <dbReference type="ARBA" id="ARBA00022806"/>
    </source>
</evidence>
<name>A0A6P8QDY7_GEOSA</name>
<dbReference type="SMART" id="SM00490">
    <property type="entry name" value="HELICc"/>
    <property type="match status" value="1"/>
</dbReference>
<evidence type="ECO:0000259" key="8">
    <source>
        <dbReference type="PROSITE" id="PS51192"/>
    </source>
</evidence>
<keyword evidence="4" id="KW-0378">Hydrolase</keyword>
<dbReference type="Proteomes" id="UP000515159">
    <property type="component" value="Chromosome 4"/>
</dbReference>
<keyword evidence="3" id="KW-0547">Nucleotide-binding</keyword>
<dbReference type="FunCoup" id="A0A6P8QDY7">
    <property type="interactions" value="1896"/>
</dbReference>
<dbReference type="PROSITE" id="PS51195">
    <property type="entry name" value="Q_MOTIF"/>
    <property type="match status" value="1"/>
</dbReference>
<evidence type="ECO:0000256" key="6">
    <source>
        <dbReference type="ARBA" id="ARBA00022840"/>
    </source>
</evidence>
<evidence type="ECO:0000256" key="1">
    <source>
        <dbReference type="ARBA" id="ARBA00004496"/>
    </source>
</evidence>